<feature type="domain" description="Cyclic nucleotide-binding" evidence="2">
    <location>
        <begin position="141"/>
        <end position="200"/>
    </location>
</feature>
<dbReference type="InterPro" id="IPR014710">
    <property type="entry name" value="RmlC-like_jellyroll"/>
</dbReference>
<accession>A0A0V0R9H5</accession>
<evidence type="ECO:0000259" key="2">
    <source>
        <dbReference type="PROSITE" id="PS50042"/>
    </source>
</evidence>
<comment type="caution">
    <text evidence="3">The sequence shown here is derived from an EMBL/GenBank/DDBJ whole genome shotgun (WGS) entry which is preliminary data.</text>
</comment>
<feature type="compositionally biased region" description="Low complexity" evidence="1">
    <location>
        <begin position="261"/>
        <end position="282"/>
    </location>
</feature>
<proteinExistence type="predicted"/>
<dbReference type="InterPro" id="IPR018490">
    <property type="entry name" value="cNMP-bd_dom_sf"/>
</dbReference>
<dbReference type="InterPro" id="IPR018488">
    <property type="entry name" value="cNMP-bd_CS"/>
</dbReference>
<organism evidence="3 4">
    <name type="scientific">Pseudocohnilembus persalinus</name>
    <name type="common">Ciliate</name>
    <dbReference type="NCBI Taxonomy" id="266149"/>
    <lineage>
        <taxon>Eukaryota</taxon>
        <taxon>Sar</taxon>
        <taxon>Alveolata</taxon>
        <taxon>Ciliophora</taxon>
        <taxon>Intramacronucleata</taxon>
        <taxon>Oligohymenophorea</taxon>
        <taxon>Scuticociliatia</taxon>
        <taxon>Philasterida</taxon>
        <taxon>Pseudocohnilembidae</taxon>
        <taxon>Pseudocohnilembus</taxon>
    </lineage>
</organism>
<dbReference type="PROSITE" id="PS00889">
    <property type="entry name" value="CNMP_BINDING_2"/>
    <property type="match status" value="1"/>
</dbReference>
<feature type="region of interest" description="Disordered" evidence="1">
    <location>
        <begin position="261"/>
        <end position="285"/>
    </location>
</feature>
<dbReference type="CDD" id="cd00038">
    <property type="entry name" value="CAP_ED"/>
    <property type="match status" value="1"/>
</dbReference>
<protein>
    <submittedName>
        <fullName evidence="3">Cyclic nucleotide-binding protein</fullName>
    </submittedName>
</protein>
<reference evidence="3 4" key="1">
    <citation type="journal article" date="2015" name="Sci. Rep.">
        <title>Genome of the facultative scuticociliatosis pathogen Pseudocohnilembus persalinus provides insight into its virulence through horizontal gene transfer.</title>
        <authorList>
            <person name="Xiong J."/>
            <person name="Wang G."/>
            <person name="Cheng J."/>
            <person name="Tian M."/>
            <person name="Pan X."/>
            <person name="Warren A."/>
            <person name="Jiang C."/>
            <person name="Yuan D."/>
            <person name="Miao W."/>
        </authorList>
    </citation>
    <scope>NUCLEOTIDE SEQUENCE [LARGE SCALE GENOMIC DNA]</scope>
    <source>
        <strain evidence="3">36N120E</strain>
    </source>
</reference>
<dbReference type="OrthoDB" id="289424at2759"/>
<dbReference type="InterPro" id="IPR000595">
    <property type="entry name" value="cNMP-bd_dom"/>
</dbReference>
<evidence type="ECO:0000313" key="4">
    <source>
        <dbReference type="Proteomes" id="UP000054937"/>
    </source>
</evidence>
<dbReference type="Gene3D" id="2.60.120.10">
    <property type="entry name" value="Jelly Rolls"/>
    <property type="match status" value="2"/>
</dbReference>
<dbReference type="InParanoid" id="A0A0V0R9H5"/>
<evidence type="ECO:0000256" key="1">
    <source>
        <dbReference type="SAM" id="MobiDB-lite"/>
    </source>
</evidence>
<dbReference type="PANTHER" id="PTHR23011:SF28">
    <property type="entry name" value="CYCLIC NUCLEOTIDE-BINDING DOMAIN CONTAINING PROTEIN"/>
    <property type="match status" value="1"/>
</dbReference>
<gene>
    <name evidence="3" type="ORF">PPERSA_10912</name>
</gene>
<evidence type="ECO:0000313" key="3">
    <source>
        <dbReference type="EMBL" id="KRX11145.1"/>
    </source>
</evidence>
<keyword evidence="4" id="KW-1185">Reference proteome</keyword>
<dbReference type="Proteomes" id="UP000054937">
    <property type="component" value="Unassembled WGS sequence"/>
</dbReference>
<dbReference type="PROSITE" id="PS50042">
    <property type="entry name" value="CNMP_BINDING_3"/>
    <property type="match status" value="2"/>
</dbReference>
<dbReference type="SUPFAM" id="SSF51206">
    <property type="entry name" value="cAMP-binding domain-like"/>
    <property type="match status" value="2"/>
</dbReference>
<dbReference type="EMBL" id="LDAU01000006">
    <property type="protein sequence ID" value="KRX11145.1"/>
    <property type="molecule type" value="Genomic_DNA"/>
</dbReference>
<dbReference type="PANTHER" id="PTHR23011">
    <property type="entry name" value="CYCLIC NUCLEOTIDE-BINDING DOMAIN CONTAINING PROTEIN"/>
    <property type="match status" value="1"/>
</dbReference>
<name>A0A0V0R9H5_PSEPJ</name>
<sequence length="295" mass="35114">MEIKDKYTEQNLQSDNFKKPQKKNQISILAGHQNLDHIIDLLKKPPRVRTEYQINEIGREYYFIIEGEVEIRVNEEKQPEGNLSSFGELALLGNYKRTASIFCTKDSHFGYIDNFIFQRQVNAQKDQEIAETLTFFKQMPVFKNLSTFIRKIIFQNYQEQTYTFNRVVFNEGELLSSIFIIKEGQFVIIRDKKETFEEKIKKVQLEQNQNQFQKIIENQINEDEYKEFSYQTHFEVLKNNDKQNKIVSPALKKVNDQSQQFQNQDNYSNQNQTCQQQHQKMNAPHGKCIQVINKR</sequence>
<feature type="domain" description="Cyclic nucleotide-binding" evidence="2">
    <location>
        <begin position="55"/>
        <end position="138"/>
    </location>
</feature>
<dbReference type="AlphaFoldDB" id="A0A0V0R9H5"/>